<dbReference type="AlphaFoldDB" id="A0A6A3L4X4"/>
<comment type="caution">
    <text evidence="1">The sequence shown here is derived from an EMBL/GenBank/DDBJ whole genome shotgun (WGS) entry which is preliminary data.</text>
</comment>
<organism evidence="1 2">
    <name type="scientific">Phytophthora rubi</name>
    <dbReference type="NCBI Taxonomy" id="129364"/>
    <lineage>
        <taxon>Eukaryota</taxon>
        <taxon>Sar</taxon>
        <taxon>Stramenopiles</taxon>
        <taxon>Oomycota</taxon>
        <taxon>Peronosporomycetes</taxon>
        <taxon>Peronosporales</taxon>
        <taxon>Peronosporaceae</taxon>
        <taxon>Phytophthora</taxon>
    </lineage>
</organism>
<proteinExistence type="predicted"/>
<accession>A0A6A3L4X4</accession>
<dbReference type="EMBL" id="QXFU01001103">
    <property type="protein sequence ID" value="KAE9010673.1"/>
    <property type="molecule type" value="Genomic_DNA"/>
</dbReference>
<sequence length="55" mass="6254">MLGESAEWLDLSGCASFDEFQGRLRRYDARYTDKVCVVGIGWAQDDLSSIAWYTT</sequence>
<name>A0A6A3L4X4_9STRA</name>
<evidence type="ECO:0000313" key="2">
    <source>
        <dbReference type="Proteomes" id="UP000435112"/>
    </source>
</evidence>
<reference evidence="1 2" key="1">
    <citation type="submission" date="2018-09" db="EMBL/GenBank/DDBJ databases">
        <title>Genomic investigation of the strawberry pathogen Phytophthora fragariae indicates pathogenicity is determined by transcriptional variation in three key races.</title>
        <authorList>
            <person name="Adams T.M."/>
            <person name="Armitage A.D."/>
            <person name="Sobczyk M.K."/>
            <person name="Bates H.J."/>
            <person name="Dunwell J.M."/>
            <person name="Nellist C.F."/>
            <person name="Harrison R.J."/>
        </authorList>
    </citation>
    <scope>NUCLEOTIDE SEQUENCE [LARGE SCALE GENOMIC DNA]</scope>
    <source>
        <strain evidence="1 2">SCRP324</strain>
    </source>
</reference>
<gene>
    <name evidence="1" type="ORF">PR002_g15290</name>
</gene>
<evidence type="ECO:0000313" key="1">
    <source>
        <dbReference type="EMBL" id="KAE9010673.1"/>
    </source>
</evidence>
<dbReference type="Proteomes" id="UP000435112">
    <property type="component" value="Unassembled WGS sequence"/>
</dbReference>
<protein>
    <submittedName>
        <fullName evidence="1">Uncharacterized protein</fullName>
    </submittedName>
</protein>
<dbReference type="OrthoDB" id="10268925at2759"/>